<name>A0AA97FB82_9EURY</name>
<sequence length="115" mass="12951">MPRELSEKDIEILKKLAPEYSIDICPGSGQVFRSILPPLSNHISENINDFRDRLSILLPVDWEYLTSLILSGEESVGCLDVEYLDVVLAYIGECVSEKDAERIKVIYELSSCGMI</sequence>
<gene>
    <name evidence="1" type="ORF">F1737_02860</name>
</gene>
<dbReference type="GeneID" id="85229075"/>
<proteinExistence type="predicted"/>
<dbReference type="Proteomes" id="UP001301797">
    <property type="component" value="Chromosome"/>
</dbReference>
<keyword evidence="2" id="KW-1185">Reference proteome</keyword>
<dbReference type="RefSeq" id="WP_317137276.1">
    <property type="nucleotide sequence ID" value="NZ_CP043875.1"/>
</dbReference>
<organism evidence="1 2">
    <name type="scientific">Methanochimaera problematica</name>
    <dbReference type="NCBI Taxonomy" id="2609417"/>
    <lineage>
        <taxon>Archaea</taxon>
        <taxon>Methanobacteriati</taxon>
        <taxon>Methanobacteriota</taxon>
        <taxon>Stenosarchaea group</taxon>
        <taxon>Methanomicrobia</taxon>
        <taxon>Methanomicrobiales</taxon>
        <taxon>Methanomicrobiaceae</taxon>
        <taxon>Methanochimaera</taxon>
    </lineage>
</organism>
<evidence type="ECO:0000313" key="2">
    <source>
        <dbReference type="Proteomes" id="UP001301797"/>
    </source>
</evidence>
<reference evidence="1 2" key="1">
    <citation type="submission" date="2019-09" db="EMBL/GenBank/DDBJ databases">
        <title>The complete genome of Methanoplanus sp. FWC-SCC4.</title>
        <authorList>
            <person name="Chen S.-C."/>
            <person name="Zhou Y.-Z."/>
            <person name="Lai M.-C."/>
        </authorList>
    </citation>
    <scope>NUCLEOTIDE SEQUENCE [LARGE SCALE GENOMIC DNA]</scope>
    <source>
        <strain evidence="1 2">FWC-SCC4</strain>
    </source>
</reference>
<accession>A0AA97FB82</accession>
<protein>
    <submittedName>
        <fullName evidence="1">Uncharacterized protein</fullName>
    </submittedName>
</protein>
<dbReference type="EMBL" id="CP043875">
    <property type="protein sequence ID" value="WOF15702.1"/>
    <property type="molecule type" value="Genomic_DNA"/>
</dbReference>
<evidence type="ECO:0000313" key="1">
    <source>
        <dbReference type="EMBL" id="WOF15702.1"/>
    </source>
</evidence>
<dbReference type="AlphaFoldDB" id="A0AA97FB82"/>
<dbReference type="KEGG" id="mefw:F1737_02860"/>